<dbReference type="EMBL" id="JAWMAJ010000020">
    <property type="protein sequence ID" value="MDV7215967.1"/>
    <property type="molecule type" value="Genomic_DNA"/>
</dbReference>
<evidence type="ECO:0000256" key="3">
    <source>
        <dbReference type="SAM" id="SignalP"/>
    </source>
</evidence>
<proteinExistence type="inferred from homology"/>
<dbReference type="GO" id="GO:0016787">
    <property type="term" value="F:hydrolase activity"/>
    <property type="evidence" value="ECO:0007669"/>
    <property type="project" value="UniProtKB-KW"/>
</dbReference>
<evidence type="ECO:0000256" key="1">
    <source>
        <dbReference type="ARBA" id="ARBA00008645"/>
    </source>
</evidence>
<dbReference type="PANTHER" id="PTHR22946:SF9">
    <property type="entry name" value="POLYKETIDE TRANSFERASE AF380"/>
    <property type="match status" value="1"/>
</dbReference>
<feature type="chain" id="PRO_5046196714" evidence="3">
    <location>
        <begin position="30"/>
        <end position="289"/>
    </location>
</feature>
<evidence type="ECO:0000313" key="6">
    <source>
        <dbReference type="Proteomes" id="UP001187346"/>
    </source>
</evidence>
<dbReference type="SUPFAM" id="SSF53474">
    <property type="entry name" value="alpha/beta-Hydrolases"/>
    <property type="match status" value="1"/>
</dbReference>
<comment type="similarity">
    <text evidence="1">Belongs to the AB hydrolase superfamily.</text>
</comment>
<comment type="caution">
    <text evidence="5">The sequence shown here is derived from an EMBL/GenBank/DDBJ whole genome shotgun (WGS) entry which is preliminary data.</text>
</comment>
<dbReference type="InterPro" id="IPR029058">
    <property type="entry name" value="AB_hydrolase_fold"/>
</dbReference>
<sequence length="289" mass="30668">MKLLRPRALMAILAIVTSIALALIAPAQAAAGNPYQRGPAPTEASVTAETGPFTVAQVNVPSGSGQGFNNGTIYFPTDTSQGTFGAVVIMPGFVAPQAEIAWYGPRLASQGFVVMTLDSNALWDFPTDRSNQQLAALSYLTTKSAVKNEIDPTRTAVMGWSMGGGGTLESAASTPSLKAAIALAPWDIVNVGDQITVPTMIYGADGDTVAPVSTFTLPAYNALTNDRDKAFIELRNADHFTFAGANTTVAKYSISWLKRFVDNDTRYDQFLCPTPNDPNTVAFQNTCPM</sequence>
<evidence type="ECO:0000256" key="2">
    <source>
        <dbReference type="ARBA" id="ARBA00022801"/>
    </source>
</evidence>
<gene>
    <name evidence="5" type="ORF">R5A26_08380</name>
</gene>
<accession>A0ABU4F5V5</accession>
<dbReference type="Gene3D" id="3.40.50.1820">
    <property type="entry name" value="alpha/beta hydrolase"/>
    <property type="match status" value="1"/>
</dbReference>
<dbReference type="InterPro" id="IPR050261">
    <property type="entry name" value="FrsA_esterase"/>
</dbReference>
<keyword evidence="3" id="KW-0732">Signal</keyword>
<name>A0ABU4F5V5_9ACTN</name>
<organism evidence="5 6">
    <name type="scientific">Streptomyces prunicolor</name>
    <dbReference type="NCBI Taxonomy" id="67348"/>
    <lineage>
        <taxon>Bacteria</taxon>
        <taxon>Bacillati</taxon>
        <taxon>Actinomycetota</taxon>
        <taxon>Actinomycetes</taxon>
        <taxon>Kitasatosporales</taxon>
        <taxon>Streptomycetaceae</taxon>
        <taxon>Streptomyces</taxon>
    </lineage>
</organism>
<dbReference type="Pfam" id="PF12740">
    <property type="entry name" value="PETase"/>
    <property type="match status" value="1"/>
</dbReference>
<reference evidence="5 6" key="1">
    <citation type="submission" date="2023-10" db="EMBL/GenBank/DDBJ databases">
        <title>Characterization of rhizosphere-enriched actinobacteria from wheat plants lab-grown on chernevaya soil.</title>
        <authorList>
            <person name="Tikhonova E.N."/>
            <person name="Konopkin A."/>
            <person name="Kravchenko I.K."/>
        </authorList>
    </citation>
    <scope>NUCLEOTIDE SEQUENCE [LARGE SCALE GENOMIC DNA]</scope>
    <source>
        <strain evidence="5 6">RR29</strain>
    </source>
</reference>
<dbReference type="InterPro" id="IPR041127">
    <property type="entry name" value="PET_hydrolase/cutinase-like"/>
</dbReference>
<keyword evidence="6" id="KW-1185">Reference proteome</keyword>
<dbReference type="Proteomes" id="UP001187346">
    <property type="component" value="Unassembled WGS sequence"/>
</dbReference>
<protein>
    <submittedName>
        <fullName evidence="5">Alpha/beta hydrolase</fullName>
    </submittedName>
</protein>
<evidence type="ECO:0000259" key="4">
    <source>
        <dbReference type="Pfam" id="PF12740"/>
    </source>
</evidence>
<keyword evidence="2 5" id="KW-0378">Hydrolase</keyword>
<dbReference type="PANTHER" id="PTHR22946">
    <property type="entry name" value="DIENELACTONE HYDROLASE DOMAIN-CONTAINING PROTEIN-RELATED"/>
    <property type="match status" value="1"/>
</dbReference>
<feature type="domain" description="PET hydrolase/cutinase-like" evidence="4">
    <location>
        <begin position="30"/>
        <end position="288"/>
    </location>
</feature>
<feature type="signal peptide" evidence="3">
    <location>
        <begin position="1"/>
        <end position="29"/>
    </location>
</feature>
<evidence type="ECO:0000313" key="5">
    <source>
        <dbReference type="EMBL" id="MDV7215967.1"/>
    </source>
</evidence>